<evidence type="ECO:0000313" key="2">
    <source>
        <dbReference type="Proteomes" id="UP000055048"/>
    </source>
</evidence>
<sequence>MAALCSRCSRSRSFNIMEKNNLYLLILIRSQNWLCFYPCKVQLGMLRKMFSNENFMDFSSRRFSRLRKATF</sequence>
<gene>
    <name evidence="1" type="ORF">T05_4213</name>
</gene>
<dbReference type="Proteomes" id="UP000055048">
    <property type="component" value="Unassembled WGS sequence"/>
</dbReference>
<name>A0A0V0TN23_9BILA</name>
<reference evidence="1 2" key="1">
    <citation type="submission" date="2015-01" db="EMBL/GenBank/DDBJ databases">
        <title>Evolution of Trichinella species and genotypes.</title>
        <authorList>
            <person name="Korhonen P.K."/>
            <person name="Edoardo P."/>
            <person name="Giuseppe L.R."/>
            <person name="Gasser R.B."/>
        </authorList>
    </citation>
    <scope>NUCLEOTIDE SEQUENCE [LARGE SCALE GENOMIC DNA]</scope>
    <source>
        <strain evidence="1">ISS417</strain>
    </source>
</reference>
<protein>
    <submittedName>
        <fullName evidence="1">Uncharacterized protein</fullName>
    </submittedName>
</protein>
<comment type="caution">
    <text evidence="1">The sequence shown here is derived from an EMBL/GenBank/DDBJ whole genome shotgun (WGS) entry which is preliminary data.</text>
</comment>
<organism evidence="1 2">
    <name type="scientific">Trichinella murrelli</name>
    <dbReference type="NCBI Taxonomy" id="144512"/>
    <lineage>
        <taxon>Eukaryota</taxon>
        <taxon>Metazoa</taxon>
        <taxon>Ecdysozoa</taxon>
        <taxon>Nematoda</taxon>
        <taxon>Enoplea</taxon>
        <taxon>Dorylaimia</taxon>
        <taxon>Trichinellida</taxon>
        <taxon>Trichinellidae</taxon>
        <taxon>Trichinella</taxon>
    </lineage>
</organism>
<proteinExistence type="predicted"/>
<accession>A0A0V0TN23</accession>
<dbReference type="AlphaFoldDB" id="A0A0V0TN23"/>
<evidence type="ECO:0000313" key="1">
    <source>
        <dbReference type="EMBL" id="KRX40424.1"/>
    </source>
</evidence>
<dbReference type="EMBL" id="JYDJ01000200">
    <property type="protein sequence ID" value="KRX40424.1"/>
    <property type="molecule type" value="Genomic_DNA"/>
</dbReference>
<keyword evidence="2" id="KW-1185">Reference proteome</keyword>